<protein>
    <submittedName>
        <fullName evidence="1">Uncharacterized protein</fullName>
    </submittedName>
</protein>
<organism evidence="1 2">
    <name type="scientific">Hyalomma asiaticum</name>
    <name type="common">Tick</name>
    <dbReference type="NCBI Taxonomy" id="266040"/>
    <lineage>
        <taxon>Eukaryota</taxon>
        <taxon>Metazoa</taxon>
        <taxon>Ecdysozoa</taxon>
        <taxon>Arthropoda</taxon>
        <taxon>Chelicerata</taxon>
        <taxon>Arachnida</taxon>
        <taxon>Acari</taxon>
        <taxon>Parasitiformes</taxon>
        <taxon>Ixodida</taxon>
        <taxon>Ixodoidea</taxon>
        <taxon>Ixodidae</taxon>
        <taxon>Hyalomminae</taxon>
        <taxon>Hyalomma</taxon>
    </lineage>
</organism>
<evidence type="ECO:0000313" key="1">
    <source>
        <dbReference type="EMBL" id="KAH6925319.1"/>
    </source>
</evidence>
<comment type="caution">
    <text evidence="1">The sequence shown here is derived from an EMBL/GenBank/DDBJ whole genome shotgun (WGS) entry which is preliminary data.</text>
</comment>
<sequence>MSAVQNLLKCAPECCLAKAVKRDYVATGNKQSPINIMGKDVVPDPYLSDNPLQWKDNGLWGASITNTGNYWQVSVKAGGPNICGGPLEHEYQMECFHGHWGKTSKAGSEHAVDGKYYAGEIHMVHFNADKFHSFVEAAPNDKGLVAVGVLLQEGAPHPQLQRIADCVPHIKYKGMKYALQEPLDASSLVPIGSPYWTYEGSLTTAPWYENVTWIVYQQPIEVSREQLETFRKLMSCDERSDPHKSDDGAIDCNVRATQPLKRRFVREPLRKHQDSGPIS</sequence>
<proteinExistence type="predicted"/>
<gene>
    <name evidence="1" type="ORF">HPB50_003515</name>
</gene>
<reference evidence="1" key="1">
    <citation type="submission" date="2020-05" db="EMBL/GenBank/DDBJ databases">
        <title>Large-scale comparative analyses of tick genomes elucidate their genetic diversity and vector capacities.</title>
        <authorList>
            <person name="Jia N."/>
            <person name="Wang J."/>
            <person name="Shi W."/>
            <person name="Du L."/>
            <person name="Sun Y."/>
            <person name="Zhan W."/>
            <person name="Jiang J."/>
            <person name="Wang Q."/>
            <person name="Zhang B."/>
            <person name="Ji P."/>
            <person name="Sakyi L.B."/>
            <person name="Cui X."/>
            <person name="Yuan T."/>
            <person name="Jiang B."/>
            <person name="Yang W."/>
            <person name="Lam T.T.-Y."/>
            <person name="Chang Q."/>
            <person name="Ding S."/>
            <person name="Wang X."/>
            <person name="Zhu J."/>
            <person name="Ruan X."/>
            <person name="Zhao L."/>
            <person name="Wei J."/>
            <person name="Que T."/>
            <person name="Du C."/>
            <person name="Cheng J."/>
            <person name="Dai P."/>
            <person name="Han X."/>
            <person name="Huang E."/>
            <person name="Gao Y."/>
            <person name="Liu J."/>
            <person name="Shao H."/>
            <person name="Ye R."/>
            <person name="Li L."/>
            <person name="Wei W."/>
            <person name="Wang X."/>
            <person name="Wang C."/>
            <person name="Yang T."/>
            <person name="Huo Q."/>
            <person name="Li W."/>
            <person name="Guo W."/>
            <person name="Chen H."/>
            <person name="Zhou L."/>
            <person name="Ni X."/>
            <person name="Tian J."/>
            <person name="Zhou Y."/>
            <person name="Sheng Y."/>
            <person name="Liu T."/>
            <person name="Pan Y."/>
            <person name="Xia L."/>
            <person name="Li J."/>
            <person name="Zhao F."/>
            <person name="Cao W."/>
        </authorList>
    </citation>
    <scope>NUCLEOTIDE SEQUENCE</scope>
    <source>
        <strain evidence="1">Hyas-2018</strain>
    </source>
</reference>
<keyword evidence="2" id="KW-1185">Reference proteome</keyword>
<evidence type="ECO:0000313" key="2">
    <source>
        <dbReference type="Proteomes" id="UP000821845"/>
    </source>
</evidence>
<name>A0ACB7RTZ5_HYAAI</name>
<accession>A0ACB7RTZ5</accession>
<dbReference type="Proteomes" id="UP000821845">
    <property type="component" value="Chromosome 7"/>
</dbReference>
<dbReference type="EMBL" id="CM023487">
    <property type="protein sequence ID" value="KAH6925319.1"/>
    <property type="molecule type" value="Genomic_DNA"/>
</dbReference>